<accession>A0A931HVJ9</accession>
<evidence type="ECO:0000256" key="1">
    <source>
        <dbReference type="ARBA" id="ARBA00022618"/>
    </source>
</evidence>
<dbReference type="GO" id="GO:0000921">
    <property type="term" value="P:septin ring assembly"/>
    <property type="evidence" value="ECO:0007669"/>
    <property type="project" value="InterPro"/>
</dbReference>
<comment type="subcellular location">
    <subcellularLocation>
        <location evidence="8">Cell membrane</location>
        <topology evidence="8">Single-pass membrane protein</topology>
    </subcellularLocation>
    <text evidence="8">Colocalized with FtsZ to the nascent septal site.</text>
</comment>
<evidence type="ECO:0000313" key="10">
    <source>
        <dbReference type="Proteomes" id="UP000614490"/>
    </source>
</evidence>
<keyword evidence="1 8" id="KW-0132">Cell division</keyword>
<dbReference type="NCBIfam" id="NF003413">
    <property type="entry name" value="PRK04778.1-7"/>
    <property type="match status" value="1"/>
</dbReference>
<keyword evidence="4 8" id="KW-0175">Coiled coil</keyword>
<keyword evidence="3 8" id="KW-1133">Transmembrane helix</keyword>
<dbReference type="InterPro" id="IPR010379">
    <property type="entry name" value="EzrA"/>
</dbReference>
<evidence type="ECO:0000256" key="5">
    <source>
        <dbReference type="ARBA" id="ARBA00023136"/>
    </source>
</evidence>
<evidence type="ECO:0000256" key="7">
    <source>
        <dbReference type="ARBA" id="ARBA00023306"/>
    </source>
</evidence>
<keyword evidence="7 8" id="KW-0131">Cell cycle</keyword>
<dbReference type="GO" id="GO:0000917">
    <property type="term" value="P:division septum assembly"/>
    <property type="evidence" value="ECO:0007669"/>
    <property type="project" value="UniProtKB-KW"/>
</dbReference>
<organism evidence="9 10">
    <name type="scientific">Halobacillus yeomjeoni</name>
    <dbReference type="NCBI Taxonomy" id="311194"/>
    <lineage>
        <taxon>Bacteria</taxon>
        <taxon>Bacillati</taxon>
        <taxon>Bacillota</taxon>
        <taxon>Bacilli</taxon>
        <taxon>Bacillales</taxon>
        <taxon>Bacillaceae</taxon>
        <taxon>Halobacillus</taxon>
    </lineage>
</organism>
<feature type="topological domain" description="Extracellular" evidence="8">
    <location>
        <begin position="1"/>
        <end position="2"/>
    </location>
</feature>
<feature type="topological domain" description="Cytoplasmic" evidence="8">
    <location>
        <begin position="22"/>
        <end position="563"/>
    </location>
</feature>
<name>A0A931HVJ9_9BACI</name>
<evidence type="ECO:0000313" key="9">
    <source>
        <dbReference type="EMBL" id="MBH0230163.1"/>
    </source>
</evidence>
<evidence type="ECO:0000256" key="4">
    <source>
        <dbReference type="ARBA" id="ARBA00023054"/>
    </source>
</evidence>
<protein>
    <recommendedName>
        <fullName evidence="8">Septation ring formation regulator EzrA</fullName>
    </recommendedName>
</protein>
<comment type="similarity">
    <text evidence="8">Belongs to the EzrA family.</text>
</comment>
<evidence type="ECO:0000256" key="2">
    <source>
        <dbReference type="ARBA" id="ARBA00022692"/>
    </source>
</evidence>
<dbReference type="AlphaFoldDB" id="A0A931HVJ9"/>
<gene>
    <name evidence="8 9" type="primary">ezrA</name>
    <name evidence="9" type="ORF">H0267_08030</name>
</gene>
<dbReference type="RefSeq" id="WP_197316724.1">
    <property type="nucleotide sequence ID" value="NZ_JADZSC010000001.1"/>
</dbReference>
<dbReference type="GO" id="GO:0005886">
    <property type="term" value="C:plasma membrane"/>
    <property type="evidence" value="ECO:0007669"/>
    <property type="project" value="UniProtKB-SubCell"/>
</dbReference>
<dbReference type="HAMAP" id="MF_00728">
    <property type="entry name" value="EzrA"/>
    <property type="match status" value="1"/>
</dbReference>
<evidence type="ECO:0000256" key="6">
    <source>
        <dbReference type="ARBA" id="ARBA00023210"/>
    </source>
</evidence>
<evidence type="ECO:0000256" key="3">
    <source>
        <dbReference type="ARBA" id="ARBA00022989"/>
    </source>
</evidence>
<dbReference type="GO" id="GO:0005940">
    <property type="term" value="C:septin ring"/>
    <property type="evidence" value="ECO:0007669"/>
    <property type="project" value="InterPro"/>
</dbReference>
<keyword evidence="8" id="KW-1003">Cell membrane</keyword>
<comment type="caution">
    <text evidence="9">The sequence shown here is derived from an EMBL/GenBank/DDBJ whole genome shotgun (WGS) entry which is preliminary data.</text>
</comment>
<keyword evidence="10" id="KW-1185">Reference proteome</keyword>
<keyword evidence="2 8" id="KW-0812">Transmembrane</keyword>
<reference evidence="9 10" key="1">
    <citation type="journal article" date="2005" name="Int. J. Syst. Evol. Microbiol.">
        <title>Halobacillus yeomjeoni sp. nov., isolated from a marine solar saltern in Korea.</title>
        <authorList>
            <person name="Yoon J.H."/>
            <person name="Kang S.J."/>
            <person name="Lee C.H."/>
            <person name="Oh H.W."/>
            <person name="Oh T.K."/>
        </authorList>
    </citation>
    <scope>NUCLEOTIDE SEQUENCE [LARGE SCALE GENOMIC DNA]</scope>
    <source>
        <strain evidence="9 10">KCTC 3957</strain>
    </source>
</reference>
<feature type="coiled-coil region" evidence="8">
    <location>
        <begin position="376"/>
        <end position="424"/>
    </location>
</feature>
<evidence type="ECO:0000256" key="8">
    <source>
        <dbReference type="HAMAP-Rule" id="MF_00728"/>
    </source>
</evidence>
<dbReference type="Pfam" id="PF06160">
    <property type="entry name" value="EzrA"/>
    <property type="match status" value="1"/>
</dbReference>
<dbReference type="EMBL" id="JADZSC010000001">
    <property type="protein sequence ID" value="MBH0230163.1"/>
    <property type="molecule type" value="Genomic_DNA"/>
</dbReference>
<comment type="function">
    <text evidence="8">Negative regulator of FtsZ ring formation; modulates the frequency and position of FtsZ ring formation. Inhibits FtsZ ring formation at polar sites. Interacts either with FtsZ or with one of its binding partners to promote depolymerization.</text>
</comment>
<dbReference type="Proteomes" id="UP000614490">
    <property type="component" value="Unassembled WGS sequence"/>
</dbReference>
<proteinExistence type="inferred from homology"/>
<keyword evidence="5 8" id="KW-0472">Membrane</keyword>
<sequence length="563" mass="66346">MKYVVGAIVLLIALIIVGLIWRKKIYDEVDRLEGWKMDIMNRRVTEELSKVKNLNLSGETQEKFEAWRERWDAILTKELPELEEDLFDAEEAADKYQWKRVKKVLAETEQKLQLVEADIQSMFEELEDLLDSEKNSRIEIESIEPELKDIARSLIQNRHQYGNAVQIFEERVTSLQKELKHYDELTEEGNYIEANELVQSIRTKLLALQEDVEQFPDRFKKARSEYPDLLKELKNGLDEMEEEGYRISHLKLMPEIHKYEASLKSCVTRLEQGDQTDVEDLLAEIESRIQEIYQMLEKEAIAHNYVEKQYAPLLSQLETLEYVIGETERELEEIQYAYQLGDEDLESYRGLKSWFNQMKNKMYSLDHKREDGTTAFTEIREQLENTQLQLSELQDKHQQFNERVQNLRKDEVDAKKTLSKMEKDLLETHRRLKRSNIPGIPSSIYEDMKETSDRIDIVFQSLEKQPLDMTEVSKNLEEAALLSDHLHANAEAVLEKAYITERMIQHGNRYKSRYPLLAAKLLEAEKEFRSYEYDSAYELTVEALKEVDPGAVERIEQDEKVLV</sequence>
<feature type="coiled-coil region" evidence="8">
    <location>
        <begin position="79"/>
        <end position="132"/>
    </location>
</feature>
<keyword evidence="6 8" id="KW-0717">Septation</keyword>